<proteinExistence type="predicted"/>
<gene>
    <name evidence="3" type="ORF">EMCG_03725</name>
</gene>
<protein>
    <recommendedName>
        <fullName evidence="5">Granulins domain-containing protein</fullName>
    </recommendedName>
</protein>
<keyword evidence="2" id="KW-0732">Signal</keyword>
<dbReference type="OrthoDB" id="5152093at2759"/>
<name>A0A0G2HVF2_9EURO</name>
<feature type="signal peptide" evidence="2">
    <location>
        <begin position="1"/>
        <end position="21"/>
    </location>
</feature>
<dbReference type="EMBL" id="LCZI01001242">
    <property type="protein sequence ID" value="KKZ61745.1"/>
    <property type="molecule type" value="Genomic_DNA"/>
</dbReference>
<evidence type="ECO:0000256" key="2">
    <source>
        <dbReference type="SAM" id="SignalP"/>
    </source>
</evidence>
<sequence length="177" mass="18828">MPSWSRITTLALLALSASCSALEAGEFVSDFTDALFGVRDLMDNTAVANSGDLQSLAKRACPAQCTQYCCIADGTCIPSRAWSCCGGGVVCGPGRKCCHNGCIDQNEECCRTPGKHCNAGYECWLINSVPKCCPRGQCGSGGGRPTLAPPPPRPTLLPPPPRPTRGSFDYYTWTVTW</sequence>
<reference evidence="4" key="1">
    <citation type="journal article" date="2015" name="PLoS Genet.">
        <title>The dynamic genome and transcriptome of the human fungal pathogen Blastomyces and close relative Emmonsia.</title>
        <authorList>
            <person name="Munoz J.F."/>
            <person name="Gauthier G.M."/>
            <person name="Desjardins C.A."/>
            <person name="Gallo J.E."/>
            <person name="Holder J."/>
            <person name="Sullivan T.D."/>
            <person name="Marty A.J."/>
            <person name="Carmen J.C."/>
            <person name="Chen Z."/>
            <person name="Ding L."/>
            <person name="Gujja S."/>
            <person name="Magrini V."/>
            <person name="Misas E."/>
            <person name="Mitreva M."/>
            <person name="Priest M."/>
            <person name="Saif S."/>
            <person name="Whiston E.A."/>
            <person name="Young S."/>
            <person name="Zeng Q."/>
            <person name="Goldman W.E."/>
            <person name="Mardis E.R."/>
            <person name="Taylor J.W."/>
            <person name="McEwen J.G."/>
            <person name="Clay O.K."/>
            <person name="Klein B.S."/>
            <person name="Cuomo C.A."/>
        </authorList>
    </citation>
    <scope>NUCLEOTIDE SEQUENCE [LARGE SCALE GENOMIC DNA]</scope>
    <source>
        <strain evidence="4">UAMH 3008</strain>
    </source>
</reference>
<evidence type="ECO:0000256" key="1">
    <source>
        <dbReference type="SAM" id="MobiDB-lite"/>
    </source>
</evidence>
<comment type="caution">
    <text evidence="3">The sequence shown here is derived from an EMBL/GenBank/DDBJ whole genome shotgun (WGS) entry which is preliminary data.</text>
</comment>
<dbReference type="VEuPathDB" id="FungiDB:EMCG_03725"/>
<evidence type="ECO:0000313" key="3">
    <source>
        <dbReference type="EMBL" id="KKZ61745.1"/>
    </source>
</evidence>
<evidence type="ECO:0000313" key="4">
    <source>
        <dbReference type="Proteomes" id="UP000034164"/>
    </source>
</evidence>
<dbReference type="PROSITE" id="PS51257">
    <property type="entry name" value="PROKAR_LIPOPROTEIN"/>
    <property type="match status" value="1"/>
</dbReference>
<dbReference type="Proteomes" id="UP000034164">
    <property type="component" value="Unassembled WGS sequence"/>
</dbReference>
<organism evidence="3 4">
    <name type="scientific">[Emmonsia] crescens</name>
    <dbReference type="NCBI Taxonomy" id="73230"/>
    <lineage>
        <taxon>Eukaryota</taxon>
        <taxon>Fungi</taxon>
        <taxon>Dikarya</taxon>
        <taxon>Ascomycota</taxon>
        <taxon>Pezizomycotina</taxon>
        <taxon>Eurotiomycetes</taxon>
        <taxon>Eurotiomycetidae</taxon>
        <taxon>Onygenales</taxon>
        <taxon>Ajellomycetaceae</taxon>
        <taxon>Emergomyces</taxon>
    </lineage>
</organism>
<accession>A0A0G2HVF2</accession>
<feature type="region of interest" description="Disordered" evidence="1">
    <location>
        <begin position="144"/>
        <end position="163"/>
    </location>
</feature>
<feature type="chain" id="PRO_5002545360" description="Granulins domain-containing protein" evidence="2">
    <location>
        <begin position="22"/>
        <end position="177"/>
    </location>
</feature>
<evidence type="ECO:0008006" key="5">
    <source>
        <dbReference type="Google" id="ProtNLM"/>
    </source>
</evidence>
<dbReference type="AlphaFoldDB" id="A0A0G2HVF2"/>
<feature type="compositionally biased region" description="Pro residues" evidence="1">
    <location>
        <begin position="147"/>
        <end position="163"/>
    </location>
</feature>